<accession>A0A917WTC8</accession>
<reference evidence="1" key="1">
    <citation type="journal article" date="2014" name="Int. J. Syst. Evol. Microbiol.">
        <title>Complete genome sequence of Corynebacterium casei LMG S-19264T (=DSM 44701T), isolated from a smear-ripened cheese.</title>
        <authorList>
            <consortium name="US DOE Joint Genome Institute (JGI-PGF)"/>
            <person name="Walter F."/>
            <person name="Albersmeier A."/>
            <person name="Kalinowski J."/>
            <person name="Ruckert C."/>
        </authorList>
    </citation>
    <scope>NUCLEOTIDE SEQUENCE</scope>
    <source>
        <strain evidence="1">CGMCC 4.7312</strain>
    </source>
</reference>
<dbReference type="EMBL" id="BMNB01000003">
    <property type="protein sequence ID" value="GGM27573.1"/>
    <property type="molecule type" value="Genomic_DNA"/>
</dbReference>
<reference evidence="1" key="2">
    <citation type="submission" date="2020-09" db="EMBL/GenBank/DDBJ databases">
        <authorList>
            <person name="Sun Q."/>
            <person name="Zhou Y."/>
        </authorList>
    </citation>
    <scope>NUCLEOTIDE SEQUENCE</scope>
    <source>
        <strain evidence="1">CGMCC 4.7312</strain>
    </source>
</reference>
<sequence>MRKADIVPGAEVYVAEGPDWRTTHPTRATVVDPGPYRIVRRRSGPFYLVSSHPDPTGNAVLVTLHERTGDRTEAVPARNLRGLWTETLKTTGRTAADVKGMDALISHIASKPGDITGADLLRLAAADPHVDHNTLAVLAAATDPKEQ</sequence>
<dbReference type="RefSeq" id="WP_189041090.1">
    <property type="nucleotide sequence ID" value="NZ_BMNB01000003.1"/>
</dbReference>
<protein>
    <submittedName>
        <fullName evidence="1">Uncharacterized protein</fullName>
    </submittedName>
</protein>
<dbReference type="AlphaFoldDB" id="A0A917WTC8"/>
<proteinExistence type="predicted"/>
<gene>
    <name evidence="1" type="ORF">GCM10011608_10490</name>
</gene>
<name>A0A917WTC8_9ACTN</name>
<keyword evidence="2" id="KW-1185">Reference proteome</keyword>
<evidence type="ECO:0000313" key="2">
    <source>
        <dbReference type="Proteomes" id="UP000608890"/>
    </source>
</evidence>
<organism evidence="1 2">
    <name type="scientific">Micromonospora sonchi</name>
    <dbReference type="NCBI Taxonomy" id="1763543"/>
    <lineage>
        <taxon>Bacteria</taxon>
        <taxon>Bacillati</taxon>
        <taxon>Actinomycetota</taxon>
        <taxon>Actinomycetes</taxon>
        <taxon>Micromonosporales</taxon>
        <taxon>Micromonosporaceae</taxon>
        <taxon>Micromonospora</taxon>
    </lineage>
</organism>
<comment type="caution">
    <text evidence="1">The sequence shown here is derived from an EMBL/GenBank/DDBJ whole genome shotgun (WGS) entry which is preliminary data.</text>
</comment>
<dbReference type="Proteomes" id="UP000608890">
    <property type="component" value="Unassembled WGS sequence"/>
</dbReference>
<evidence type="ECO:0000313" key="1">
    <source>
        <dbReference type="EMBL" id="GGM27573.1"/>
    </source>
</evidence>